<dbReference type="EMBL" id="CADEBC010000518">
    <property type="protein sequence ID" value="CAB3242765.1"/>
    <property type="molecule type" value="Genomic_DNA"/>
</dbReference>
<keyword evidence="3" id="KW-1185">Reference proteome</keyword>
<comment type="caution">
    <text evidence="2">The sequence shown here is derived from an EMBL/GenBank/DDBJ whole genome shotgun (WGS) entry which is preliminary data.</text>
</comment>
<name>A0A8S1ACY8_ARCPL</name>
<accession>A0A8S1ACY8</accession>
<organism evidence="2 3">
    <name type="scientific">Arctia plantaginis</name>
    <name type="common">Wood tiger moth</name>
    <name type="synonym">Phalaena plantaginis</name>
    <dbReference type="NCBI Taxonomy" id="874455"/>
    <lineage>
        <taxon>Eukaryota</taxon>
        <taxon>Metazoa</taxon>
        <taxon>Ecdysozoa</taxon>
        <taxon>Arthropoda</taxon>
        <taxon>Hexapoda</taxon>
        <taxon>Insecta</taxon>
        <taxon>Pterygota</taxon>
        <taxon>Neoptera</taxon>
        <taxon>Endopterygota</taxon>
        <taxon>Lepidoptera</taxon>
        <taxon>Glossata</taxon>
        <taxon>Ditrysia</taxon>
        <taxon>Noctuoidea</taxon>
        <taxon>Erebidae</taxon>
        <taxon>Arctiinae</taxon>
        <taxon>Arctia</taxon>
    </lineage>
</organism>
<evidence type="ECO:0000313" key="3">
    <source>
        <dbReference type="Proteomes" id="UP000494106"/>
    </source>
</evidence>
<sequence length="81" mass="9233">MEQLSRDEFSRLSATERNTYLKKLLGENDSDSSAPSDSDDEDWIPANTARRHQIGITKIIQSMMNLKILKIQAKLLKGIQK</sequence>
<dbReference type="AlphaFoldDB" id="A0A8S1ACY8"/>
<dbReference type="Proteomes" id="UP000494106">
    <property type="component" value="Unassembled WGS sequence"/>
</dbReference>
<feature type="region of interest" description="Disordered" evidence="1">
    <location>
        <begin position="24"/>
        <end position="46"/>
    </location>
</feature>
<evidence type="ECO:0000256" key="1">
    <source>
        <dbReference type="SAM" id="MobiDB-lite"/>
    </source>
</evidence>
<protein>
    <submittedName>
        <fullName evidence="2">Uncharacterized protein</fullName>
    </submittedName>
</protein>
<proteinExistence type="predicted"/>
<gene>
    <name evidence="2" type="ORF">APLA_LOCUS9201</name>
</gene>
<evidence type="ECO:0000313" key="2">
    <source>
        <dbReference type="EMBL" id="CAB3242765.1"/>
    </source>
</evidence>
<reference evidence="2 3" key="1">
    <citation type="submission" date="2020-04" db="EMBL/GenBank/DDBJ databases">
        <authorList>
            <person name="Wallbank WR R."/>
            <person name="Pardo Diaz C."/>
            <person name="Kozak K."/>
            <person name="Martin S."/>
            <person name="Jiggins C."/>
            <person name="Moest M."/>
            <person name="Warren A I."/>
            <person name="Byers J.R.P. K."/>
            <person name="Montejo-Kovacevich G."/>
            <person name="Yen C E."/>
        </authorList>
    </citation>
    <scope>NUCLEOTIDE SEQUENCE [LARGE SCALE GENOMIC DNA]</scope>
</reference>